<dbReference type="NCBIfam" id="TIGR00724">
    <property type="entry name" value="urea_amlyse_rel"/>
    <property type="match status" value="1"/>
</dbReference>
<dbReference type="PANTHER" id="PTHR43309">
    <property type="entry name" value="5-OXOPROLINASE SUBUNIT C"/>
    <property type="match status" value="1"/>
</dbReference>
<dbReference type="SMART" id="SM00797">
    <property type="entry name" value="AHS2"/>
    <property type="match status" value="1"/>
</dbReference>
<evidence type="ECO:0000259" key="5">
    <source>
        <dbReference type="SMART" id="SM00796"/>
    </source>
</evidence>
<feature type="domain" description="Carboxyltransferase" evidence="5">
    <location>
        <begin position="4"/>
        <end position="196"/>
    </location>
</feature>
<accession>A0ABU4H595</accession>
<dbReference type="InterPro" id="IPR052708">
    <property type="entry name" value="PxpC"/>
</dbReference>
<feature type="region of interest" description="Disordered" evidence="4">
    <location>
        <begin position="218"/>
        <end position="270"/>
    </location>
</feature>
<dbReference type="SUPFAM" id="SSF160467">
    <property type="entry name" value="PH0987 N-terminal domain-like"/>
    <property type="match status" value="1"/>
</dbReference>
<evidence type="ECO:0000313" key="7">
    <source>
        <dbReference type="EMBL" id="MDW4573839.1"/>
    </source>
</evidence>
<dbReference type="Gene3D" id="3.30.1360.40">
    <property type="match status" value="1"/>
</dbReference>
<feature type="compositionally biased region" description="Low complexity" evidence="4">
    <location>
        <begin position="218"/>
        <end position="228"/>
    </location>
</feature>
<organism evidence="7 8">
    <name type="scientific">Microbacterium arthrosphaerae</name>
    <dbReference type="NCBI Taxonomy" id="792652"/>
    <lineage>
        <taxon>Bacteria</taxon>
        <taxon>Bacillati</taxon>
        <taxon>Actinomycetota</taxon>
        <taxon>Actinomycetes</taxon>
        <taxon>Micrococcales</taxon>
        <taxon>Microbacteriaceae</taxon>
        <taxon>Microbacterium</taxon>
    </lineage>
</organism>
<keyword evidence="2" id="KW-0378">Hydrolase</keyword>
<name>A0ABU4H595_9MICO</name>
<dbReference type="Pfam" id="PF02682">
    <property type="entry name" value="CT_C_D"/>
    <property type="match status" value="1"/>
</dbReference>
<protein>
    <submittedName>
        <fullName evidence="7">Urea amidolyase family protein</fullName>
    </submittedName>
</protein>
<dbReference type="RefSeq" id="WP_318354351.1">
    <property type="nucleotide sequence ID" value="NZ_JAWQEV010000004.1"/>
</dbReference>
<dbReference type="InterPro" id="IPR003778">
    <property type="entry name" value="CT_A_B"/>
</dbReference>
<feature type="domain" description="Carboxyltransferase" evidence="6">
    <location>
        <begin position="298"/>
        <end position="563"/>
    </location>
</feature>
<evidence type="ECO:0000256" key="1">
    <source>
        <dbReference type="ARBA" id="ARBA00022741"/>
    </source>
</evidence>
<dbReference type="Proteomes" id="UP001283109">
    <property type="component" value="Unassembled WGS sequence"/>
</dbReference>
<evidence type="ECO:0000259" key="6">
    <source>
        <dbReference type="SMART" id="SM00797"/>
    </source>
</evidence>
<evidence type="ECO:0000256" key="2">
    <source>
        <dbReference type="ARBA" id="ARBA00022801"/>
    </source>
</evidence>
<dbReference type="SMART" id="SM00796">
    <property type="entry name" value="AHS1"/>
    <property type="match status" value="1"/>
</dbReference>
<reference evidence="7 8" key="1">
    <citation type="submission" date="2023-11" db="EMBL/GenBank/DDBJ databases">
        <title>Draft genome sequence of Microbacterium arthrosphaerae JCM 30492.</title>
        <authorList>
            <person name="Zhang G."/>
            <person name="Ding Y."/>
        </authorList>
    </citation>
    <scope>NUCLEOTIDE SEQUENCE [LARGE SCALE GENOMIC DNA]</scope>
    <source>
        <strain evidence="7 8">JCM 30492</strain>
    </source>
</reference>
<dbReference type="Gene3D" id="2.40.100.10">
    <property type="entry name" value="Cyclophilin-like"/>
    <property type="match status" value="2"/>
</dbReference>
<keyword evidence="8" id="KW-1185">Reference proteome</keyword>
<comment type="caution">
    <text evidence="7">The sequence shown here is derived from an EMBL/GenBank/DDBJ whole genome shotgun (WGS) entry which is preliminary data.</text>
</comment>
<evidence type="ECO:0000256" key="4">
    <source>
        <dbReference type="SAM" id="MobiDB-lite"/>
    </source>
</evidence>
<sequence length="563" mass="58232">MVTARVLPMGERAFLVEAGSLDDVLALHAALAASRPPGVVDLVPAARTVLVRVDPRRLALAAAHAWARAAVSSAEATNMTHGPLVELDTVYDGADLDETAALLGLTAGELVRRHGDAEWRVAFTGFAPGFGYLVSDDWPFDVPRLASPRTRVPSGAVGLAGTFSGAYPRETPGGWRLIGTTTAALFDPDAASPALLAPGTRVRFRAIARAPRAVVAAGGPVREPAPAEADAHRGDRPNGGGSAPNRPQFRRSPHLRDGPATPGAAHQHLPAASGGGIRILEPGLLATLQDLGRAGAASVGVAVSGALDRSALRTAHRLVGNPEDATAIEVTMGGLRAIAERDAWVAVTGAWGPVRIAGREVDPYQAHAWPAGAELELGWFAHGARAYVAVRGGLDGPVVLGSRATDVLAGLGRPPLRAGDVVALLDGAREPIPVAPPGAWGAPHDDQLELELAPGPRADWFAPTALSSLFDAVWTVSNQADRVGARLDGPELVRARSGELASEGMVPGALQVPPSGRPTILLADGPVTGGYPVIAVMTDASLDLVAQARPGTRIRFRHARPRP</sequence>
<keyword evidence="3" id="KW-0067">ATP-binding</keyword>
<evidence type="ECO:0000256" key="3">
    <source>
        <dbReference type="ARBA" id="ARBA00022840"/>
    </source>
</evidence>
<proteinExistence type="predicted"/>
<dbReference type="Pfam" id="PF02626">
    <property type="entry name" value="CT_A_B"/>
    <property type="match status" value="1"/>
</dbReference>
<keyword evidence="1" id="KW-0547">Nucleotide-binding</keyword>
<dbReference type="InterPro" id="IPR029000">
    <property type="entry name" value="Cyclophilin-like_dom_sf"/>
</dbReference>
<dbReference type="InterPro" id="IPR003833">
    <property type="entry name" value="CT_C_D"/>
</dbReference>
<evidence type="ECO:0000313" key="8">
    <source>
        <dbReference type="Proteomes" id="UP001283109"/>
    </source>
</evidence>
<gene>
    <name evidence="7" type="ORF">R8Z58_13745</name>
</gene>
<dbReference type="EMBL" id="JAWQEV010000004">
    <property type="protein sequence ID" value="MDW4573839.1"/>
    <property type="molecule type" value="Genomic_DNA"/>
</dbReference>
<dbReference type="PANTHER" id="PTHR43309:SF3">
    <property type="entry name" value="5-OXOPROLINASE SUBUNIT C"/>
    <property type="match status" value="1"/>
</dbReference>
<dbReference type="SUPFAM" id="SSF50891">
    <property type="entry name" value="Cyclophilin-like"/>
    <property type="match status" value="2"/>
</dbReference>